<name>A0A0K8RIV4_IXORI</name>
<accession>A0A0K8RIV4</accession>
<evidence type="ECO:0000313" key="2">
    <source>
        <dbReference type="EMBL" id="JAA70783.1"/>
    </source>
</evidence>
<evidence type="ECO:0000256" key="1">
    <source>
        <dbReference type="SAM" id="SignalP"/>
    </source>
</evidence>
<dbReference type="EMBL" id="GADI01003025">
    <property type="protein sequence ID" value="JAA70783.1"/>
    <property type="molecule type" value="mRNA"/>
</dbReference>
<feature type="signal peptide" evidence="1">
    <location>
        <begin position="1"/>
        <end position="19"/>
    </location>
</feature>
<protein>
    <submittedName>
        <fullName evidence="2">Putative secreted protein</fullName>
    </submittedName>
</protein>
<keyword evidence="1" id="KW-0732">Signal</keyword>
<sequence>MKRTIAFCVALGAFYAVLGTSASASYRSTRSADQVRRIYESFDQLCYTEGNYTEAEIEAMTRIKQAGADAMNEGTGVSITEVVNREVSNRTLADSLIAKFPGFVRCVMRESQRLQDRPYRPPTSTKS</sequence>
<proteinExistence type="evidence at transcript level"/>
<organism evidence="2">
    <name type="scientific">Ixodes ricinus</name>
    <name type="common">Common tick</name>
    <name type="synonym">Acarus ricinus</name>
    <dbReference type="NCBI Taxonomy" id="34613"/>
    <lineage>
        <taxon>Eukaryota</taxon>
        <taxon>Metazoa</taxon>
        <taxon>Ecdysozoa</taxon>
        <taxon>Arthropoda</taxon>
        <taxon>Chelicerata</taxon>
        <taxon>Arachnida</taxon>
        <taxon>Acari</taxon>
        <taxon>Parasitiformes</taxon>
        <taxon>Ixodida</taxon>
        <taxon>Ixodoidea</taxon>
        <taxon>Ixodidae</taxon>
        <taxon>Ixodinae</taxon>
        <taxon>Ixodes</taxon>
    </lineage>
</organism>
<feature type="chain" id="PRO_5005517849" evidence="1">
    <location>
        <begin position="20"/>
        <end position="127"/>
    </location>
</feature>
<dbReference type="AlphaFoldDB" id="A0A0K8RIV4"/>
<reference evidence="2" key="1">
    <citation type="submission" date="2012-12" db="EMBL/GenBank/DDBJ databases">
        <title>Identification and characterization of a phenylalanine ammonia-lyase gene family in Isatis indigotica Fort.</title>
        <authorList>
            <person name="Liu Q."/>
            <person name="Chen J."/>
            <person name="Zhou X."/>
            <person name="Di P."/>
            <person name="Xiao Y."/>
            <person name="Xuan H."/>
            <person name="Zhang L."/>
            <person name="Chen W."/>
        </authorList>
    </citation>
    <scope>NUCLEOTIDE SEQUENCE</scope>
    <source>
        <tissue evidence="2">Salivary gland</tissue>
    </source>
</reference>